<feature type="domain" description="EF-hand" evidence="3">
    <location>
        <begin position="1000"/>
        <end position="1035"/>
    </location>
</feature>
<sequence length="1176" mass="138621">MKDHTISLKSLNNRTMTSMKTRTRDISHLTDSQNSARFQEHIKQKQLLGELHLQQYVQQQRIRKQNQAYLSNQLRVKTEEKLDSPPEQFNDNQILPILEQISELNFEQIIQGLYKDDDRSHILESLKQSLFKAINCTPTLVSLKQQSSSFFSTQPTGRRDAIMLKQWFMNFMESIQYSNQDFKYKLISLSEALHLCLLEIIRQISYQCAERGQLLHSLIKGYILVFHKHFMINEQEKRILKYQLIEKDIDETKKKEEIEIRSQIHINQLKQELEVLKQKENMINSERISYQQTINKLQNKINLQQTIQKSAANMIGNLQREIDQLKHQLSKKNQHKYSSLNKSDDVIEEQDLSLSQVLKELNQQNKFEQIQDVIVKDAIEVLPIVCHSIGIQTFQKCLCVIETQTDLQLMSPQYDKFLSTQEIENTFREFELKQQLEQQSWLDGLCDQMNMHPDEPSIHDYESRGITKIDRIYEVPEYDEGSPNMLSRRKQDIILEKKQQSDKSETSEKLIKELDKFNSEKLLNVKLVVQQPSSSNNTQQNSQQSSQKLIKLSPQANSQINQINACKTDTTKSNQKQQAPIQQQQQTSANNQRYFPSNENQDKKNIISQEKQGQKKKKMSVSQQSQQQQQQQQQSQQQQQQQQITQFNNLIVIDQNDKLESNQQPNLSKQQTTMLMLLYQIQKQKAQNATSRMNETNELLTQVLLFARKLTVHILKTQFKTHTQIAEEFLFEFESLRKKIQNDKEILEEEYVLDEEKEKEEKKQEAIKRRKGKIQRALRLNFATRQMKQMPTIDRLTHPGVLLAIKARDQSHLFKKVVAYWPVKNVLRTISQIYLEKTSFGGEADMQIFVFNFFLNKYGFKHVAEKKYLQFLLSVIHFSQIFRVNLFARLLCLLHDEHLNFTQEESAFLLSGLEYIHSQTTLGVNIVQGDSESKFYVPYLRALDYIKMHLENKLTEDEIKELRGDLDNLKESDSKNKAGIVDLDLFMSKVLDKYRNVTHRTKLFVIHAFQAADLDGNKKINHNEFLTLFRHIESDKFNFQEALDLFDEQADIIHQGEKNLSFNRFTSVCVNQQIFTENSLNDFIGKEANMEQIFDNLVKTWNQYKQEIQGLLTQLQPFVTQEIYQEWVNILYTLEKRIMHQKNDYQNVRPILIAHKILKLELARLLDEDEQNQNKD</sequence>
<feature type="coiled-coil region" evidence="1">
    <location>
        <begin position="266"/>
        <end position="335"/>
    </location>
</feature>
<feature type="region of interest" description="Disordered" evidence="2">
    <location>
        <begin position="530"/>
        <end position="549"/>
    </location>
</feature>
<feature type="compositionally biased region" description="Low complexity" evidence="2">
    <location>
        <begin position="620"/>
        <end position="632"/>
    </location>
</feature>
<dbReference type="PROSITE" id="PS50222">
    <property type="entry name" value="EF_HAND_2"/>
    <property type="match status" value="1"/>
</dbReference>
<dbReference type="PANTHER" id="PTHR34894:SF5">
    <property type="entry name" value="EF-HAND DOMAIN-CONTAINING PROTEIN"/>
    <property type="match status" value="1"/>
</dbReference>
<keyword evidence="5" id="KW-1185">Reference proteome</keyword>
<protein>
    <recommendedName>
        <fullName evidence="3">EF-hand domain-containing protein</fullName>
    </recommendedName>
</protein>
<evidence type="ECO:0000259" key="3">
    <source>
        <dbReference type="PROSITE" id="PS50222"/>
    </source>
</evidence>
<dbReference type="InterPro" id="IPR002048">
    <property type="entry name" value="EF_hand_dom"/>
</dbReference>
<dbReference type="PROSITE" id="PS00018">
    <property type="entry name" value="EF_HAND_1"/>
    <property type="match status" value="1"/>
</dbReference>
<dbReference type="Proteomes" id="UP000692954">
    <property type="component" value="Unassembled WGS sequence"/>
</dbReference>
<dbReference type="PANTHER" id="PTHR34894">
    <property type="entry name" value="SAM-DEPENDENT METHYLTRANSFERASE RSMI, CONSERVED SITE"/>
    <property type="match status" value="1"/>
</dbReference>
<evidence type="ECO:0000256" key="2">
    <source>
        <dbReference type="SAM" id="MobiDB-lite"/>
    </source>
</evidence>
<reference evidence="4" key="1">
    <citation type="submission" date="2021-01" db="EMBL/GenBank/DDBJ databases">
        <authorList>
            <consortium name="Genoscope - CEA"/>
            <person name="William W."/>
        </authorList>
    </citation>
    <scope>NUCLEOTIDE SEQUENCE</scope>
</reference>
<feature type="compositionally biased region" description="Low complexity" evidence="2">
    <location>
        <begin position="572"/>
        <end position="592"/>
    </location>
</feature>
<dbReference type="AlphaFoldDB" id="A0A8S1RJN5"/>
<proteinExistence type="predicted"/>
<evidence type="ECO:0000313" key="5">
    <source>
        <dbReference type="Proteomes" id="UP000692954"/>
    </source>
</evidence>
<evidence type="ECO:0000313" key="4">
    <source>
        <dbReference type="EMBL" id="CAD8127260.1"/>
    </source>
</evidence>
<comment type="caution">
    <text evidence="4">The sequence shown here is derived from an EMBL/GenBank/DDBJ whole genome shotgun (WGS) entry which is preliminary data.</text>
</comment>
<feature type="coiled-coil region" evidence="1">
    <location>
        <begin position="730"/>
        <end position="764"/>
    </location>
</feature>
<accession>A0A8S1RJN5</accession>
<gene>
    <name evidence="4" type="ORF">PSON_ATCC_30995.1.T1740068</name>
</gene>
<feature type="region of interest" description="Disordered" evidence="2">
    <location>
        <begin position="568"/>
        <end position="632"/>
    </location>
</feature>
<dbReference type="EMBL" id="CAJJDN010000174">
    <property type="protein sequence ID" value="CAD8127260.1"/>
    <property type="molecule type" value="Genomic_DNA"/>
</dbReference>
<keyword evidence="1" id="KW-0175">Coiled coil</keyword>
<dbReference type="GO" id="GO:0005509">
    <property type="term" value="F:calcium ion binding"/>
    <property type="evidence" value="ECO:0007669"/>
    <property type="project" value="InterPro"/>
</dbReference>
<organism evidence="4 5">
    <name type="scientific">Paramecium sonneborni</name>
    <dbReference type="NCBI Taxonomy" id="65129"/>
    <lineage>
        <taxon>Eukaryota</taxon>
        <taxon>Sar</taxon>
        <taxon>Alveolata</taxon>
        <taxon>Ciliophora</taxon>
        <taxon>Intramacronucleata</taxon>
        <taxon>Oligohymenophorea</taxon>
        <taxon>Peniculida</taxon>
        <taxon>Parameciidae</taxon>
        <taxon>Paramecium</taxon>
    </lineage>
</organism>
<dbReference type="OrthoDB" id="301781at2759"/>
<evidence type="ECO:0000256" key="1">
    <source>
        <dbReference type="SAM" id="Coils"/>
    </source>
</evidence>
<dbReference type="InterPro" id="IPR018247">
    <property type="entry name" value="EF_Hand_1_Ca_BS"/>
</dbReference>
<feature type="compositionally biased region" description="Low complexity" evidence="2">
    <location>
        <begin position="530"/>
        <end position="547"/>
    </location>
</feature>
<name>A0A8S1RJN5_9CILI</name>